<sequence>MLLNCPKRLRRALLQRSRHCESKKYCRTRYAKRAHKLISVQELKLKHIKHNLSRLEDLGPLQDQQRFSRVLSVILNKSPFPRLNRLTMTFHILHHELGWELNALGSVYQLRDPIQPLAQFQAICYHTNTRFRATRGAREATWLRVDELIEYPTRSLIMSKAALKSFQARSRNLEVLITAAERDYITMIFRRYHGEDKHVISYSLHHQIQHMNIERKSFDTQIRHWFKSILVADTQNRVRRKEKQFWNTLETLAEVYNIITCIHYDDLVPILAQHIDIMSPAETQRRMEIARQYWITHWHRQQKHDSNLAQIERTENGLSQHKKQVPSIGKKAEQEISCRPARRPSQ</sequence>
<gene>
    <name evidence="2" type="ORF">CC86DRAFT_144443</name>
</gene>
<dbReference type="EMBL" id="MU006245">
    <property type="protein sequence ID" value="KAF2819303.1"/>
    <property type="molecule type" value="Genomic_DNA"/>
</dbReference>
<feature type="region of interest" description="Disordered" evidence="1">
    <location>
        <begin position="317"/>
        <end position="346"/>
    </location>
</feature>
<evidence type="ECO:0000313" key="3">
    <source>
        <dbReference type="Proteomes" id="UP000799424"/>
    </source>
</evidence>
<proteinExistence type="predicted"/>
<accession>A0A6A6ZF26</accession>
<evidence type="ECO:0000313" key="2">
    <source>
        <dbReference type="EMBL" id="KAF2819303.1"/>
    </source>
</evidence>
<protein>
    <submittedName>
        <fullName evidence="2">Uncharacterized protein</fullName>
    </submittedName>
</protein>
<reference evidence="2" key="1">
    <citation type="journal article" date="2020" name="Stud. Mycol.">
        <title>101 Dothideomycetes genomes: a test case for predicting lifestyles and emergence of pathogens.</title>
        <authorList>
            <person name="Haridas S."/>
            <person name="Albert R."/>
            <person name="Binder M."/>
            <person name="Bloem J."/>
            <person name="Labutti K."/>
            <person name="Salamov A."/>
            <person name="Andreopoulos B."/>
            <person name="Baker S."/>
            <person name="Barry K."/>
            <person name="Bills G."/>
            <person name="Bluhm B."/>
            <person name="Cannon C."/>
            <person name="Castanera R."/>
            <person name="Culley D."/>
            <person name="Daum C."/>
            <person name="Ezra D."/>
            <person name="Gonzalez J."/>
            <person name="Henrissat B."/>
            <person name="Kuo A."/>
            <person name="Liang C."/>
            <person name="Lipzen A."/>
            <person name="Lutzoni F."/>
            <person name="Magnuson J."/>
            <person name="Mondo S."/>
            <person name="Nolan M."/>
            <person name="Ohm R."/>
            <person name="Pangilinan J."/>
            <person name="Park H.-J."/>
            <person name="Ramirez L."/>
            <person name="Alfaro M."/>
            <person name="Sun H."/>
            <person name="Tritt A."/>
            <person name="Yoshinaga Y."/>
            <person name="Zwiers L.-H."/>
            <person name="Turgeon B."/>
            <person name="Goodwin S."/>
            <person name="Spatafora J."/>
            <person name="Crous P."/>
            <person name="Grigoriev I."/>
        </authorList>
    </citation>
    <scope>NUCLEOTIDE SEQUENCE</scope>
    <source>
        <strain evidence="2">CBS 113818</strain>
    </source>
</reference>
<dbReference type="Proteomes" id="UP000799424">
    <property type="component" value="Unassembled WGS sequence"/>
</dbReference>
<dbReference type="AlphaFoldDB" id="A0A6A6ZF26"/>
<keyword evidence="3" id="KW-1185">Reference proteome</keyword>
<name>A0A6A6ZF26_9PLEO</name>
<evidence type="ECO:0000256" key="1">
    <source>
        <dbReference type="SAM" id="MobiDB-lite"/>
    </source>
</evidence>
<organism evidence="2 3">
    <name type="scientific">Ophiobolus disseminans</name>
    <dbReference type="NCBI Taxonomy" id="1469910"/>
    <lineage>
        <taxon>Eukaryota</taxon>
        <taxon>Fungi</taxon>
        <taxon>Dikarya</taxon>
        <taxon>Ascomycota</taxon>
        <taxon>Pezizomycotina</taxon>
        <taxon>Dothideomycetes</taxon>
        <taxon>Pleosporomycetidae</taxon>
        <taxon>Pleosporales</taxon>
        <taxon>Pleosporineae</taxon>
        <taxon>Phaeosphaeriaceae</taxon>
        <taxon>Ophiobolus</taxon>
    </lineage>
</organism>